<name>A0A3E5ENL3_9FIRM</name>
<reference evidence="1 2" key="1">
    <citation type="submission" date="2018-08" db="EMBL/GenBank/DDBJ databases">
        <title>A genome reference for cultivated species of the human gut microbiota.</title>
        <authorList>
            <person name="Zou Y."/>
            <person name="Xue W."/>
            <person name="Luo G."/>
        </authorList>
    </citation>
    <scope>NUCLEOTIDE SEQUENCE [LARGE SCALE GENOMIC DNA]</scope>
    <source>
        <strain evidence="1 2">OM03-6</strain>
    </source>
</reference>
<gene>
    <name evidence="1" type="ORF">DXB38_00945</name>
</gene>
<accession>A0A3E5ENL3</accession>
<protein>
    <submittedName>
        <fullName evidence="1">Uncharacterized protein</fullName>
    </submittedName>
</protein>
<evidence type="ECO:0000313" key="1">
    <source>
        <dbReference type="EMBL" id="RGN90586.1"/>
    </source>
</evidence>
<dbReference type="AlphaFoldDB" id="A0A3E5ENL3"/>
<sequence length="199" mass="23023">MKKNLKYFEDELSRLSKEFAEFKKKHIGKPEIGKAIELAGMEWLILDKTEKGYFAILNGFDGKERTFDSASNNWISSKLRNELNTRFLKKITDEFGEDAVIEFDRDLLSLDGQTEYGHCKDKISILTMDEYRKYRKFLPNMGKWWWLLTPWSTPANDYSATSTVVSPSGYVNINYFDGEDGVRPVCIFSSSIFESGNDD</sequence>
<dbReference type="EMBL" id="QSUZ01000001">
    <property type="protein sequence ID" value="RGN90586.1"/>
    <property type="molecule type" value="Genomic_DNA"/>
</dbReference>
<comment type="caution">
    <text evidence="1">The sequence shown here is derived from an EMBL/GenBank/DDBJ whole genome shotgun (WGS) entry which is preliminary data.</text>
</comment>
<proteinExistence type="predicted"/>
<evidence type="ECO:0000313" key="2">
    <source>
        <dbReference type="Proteomes" id="UP000261105"/>
    </source>
</evidence>
<organism evidence="1 2">
    <name type="scientific">Blautia obeum</name>
    <dbReference type="NCBI Taxonomy" id="40520"/>
    <lineage>
        <taxon>Bacteria</taxon>
        <taxon>Bacillati</taxon>
        <taxon>Bacillota</taxon>
        <taxon>Clostridia</taxon>
        <taxon>Lachnospirales</taxon>
        <taxon>Lachnospiraceae</taxon>
        <taxon>Blautia</taxon>
    </lineage>
</organism>
<dbReference type="Proteomes" id="UP000261105">
    <property type="component" value="Unassembled WGS sequence"/>
</dbReference>